<evidence type="ECO:0000313" key="1">
    <source>
        <dbReference type="EMBL" id="TRX23839.1"/>
    </source>
</evidence>
<protein>
    <submittedName>
        <fullName evidence="1">Uncharacterized protein</fullName>
    </submittedName>
</protein>
<accession>A0A553CTJ7</accession>
<evidence type="ECO:0000313" key="2">
    <source>
        <dbReference type="Proteomes" id="UP000318585"/>
    </source>
</evidence>
<gene>
    <name evidence="1" type="ORF">FNW17_01290</name>
</gene>
<keyword evidence="2" id="KW-1185">Reference proteome</keyword>
<organism evidence="1 2">
    <name type="scientific">Flavobacterium franklandianum</name>
    <dbReference type="NCBI Taxonomy" id="2594430"/>
    <lineage>
        <taxon>Bacteria</taxon>
        <taxon>Pseudomonadati</taxon>
        <taxon>Bacteroidota</taxon>
        <taxon>Flavobacteriia</taxon>
        <taxon>Flavobacteriales</taxon>
        <taxon>Flavobacteriaceae</taxon>
        <taxon>Flavobacterium</taxon>
    </lineage>
</organism>
<dbReference type="PROSITE" id="PS51257">
    <property type="entry name" value="PROKAR_LIPOPROTEIN"/>
    <property type="match status" value="1"/>
</dbReference>
<dbReference type="Proteomes" id="UP000318585">
    <property type="component" value="Unassembled WGS sequence"/>
</dbReference>
<proteinExistence type="predicted"/>
<dbReference type="AlphaFoldDB" id="A0A553CTJ7"/>
<dbReference type="EMBL" id="VJZR01000001">
    <property type="protein sequence ID" value="TRX23839.1"/>
    <property type="molecule type" value="Genomic_DNA"/>
</dbReference>
<name>A0A553CTJ7_9FLAO</name>
<dbReference type="RefSeq" id="WP_143390061.1">
    <property type="nucleotide sequence ID" value="NZ_VJZQ01000007.1"/>
</dbReference>
<comment type="caution">
    <text evidence="1">The sequence shown here is derived from an EMBL/GenBank/DDBJ whole genome shotgun (WGS) entry which is preliminary data.</text>
</comment>
<sequence>MKNIIYFLIILSLVSCSSRKEIVLQKIENFRSEKKDWNNLTKRILNDKTVNSKLGLLIEPEELDDSLANELLKKEIVSITVGNNKDCQRVEYQKGWENFIGTQYLIWTTCDSLKTKKGYYEDLSPIEVFGIGEKWLTWIDTDPI</sequence>
<dbReference type="OrthoDB" id="1444151at2"/>
<reference evidence="1 2" key="1">
    <citation type="submission" date="2019-07" db="EMBL/GenBank/DDBJ databases">
        <title>Novel species of Flavobacterium.</title>
        <authorList>
            <person name="Liu Q."/>
            <person name="Xin Y.-H."/>
        </authorList>
    </citation>
    <scope>NUCLEOTIDE SEQUENCE [LARGE SCALE GENOMIC DNA]</scope>
    <source>
        <strain evidence="1 2">LB3P56</strain>
    </source>
</reference>